<dbReference type="EMBL" id="MHVH01000004">
    <property type="protein sequence ID" value="OHA90535.1"/>
    <property type="molecule type" value="Genomic_DNA"/>
</dbReference>
<dbReference type="InterPro" id="IPR050833">
    <property type="entry name" value="Poly_Biosynth_Transport"/>
</dbReference>
<keyword evidence="2" id="KW-1003">Cell membrane</keyword>
<evidence type="ECO:0000256" key="5">
    <source>
        <dbReference type="ARBA" id="ARBA00023136"/>
    </source>
</evidence>
<keyword evidence="4 6" id="KW-1133">Transmembrane helix</keyword>
<name>A0A1G2SZU4_9BACT</name>
<dbReference type="PANTHER" id="PTHR30250">
    <property type="entry name" value="PST FAMILY PREDICTED COLANIC ACID TRANSPORTER"/>
    <property type="match status" value="1"/>
</dbReference>
<feature type="transmembrane region" description="Helical" evidence="6">
    <location>
        <begin position="368"/>
        <end position="389"/>
    </location>
</feature>
<gene>
    <name evidence="7" type="ORF">A2838_00980</name>
</gene>
<evidence type="ECO:0000313" key="8">
    <source>
        <dbReference type="Proteomes" id="UP000178107"/>
    </source>
</evidence>
<dbReference type="Pfam" id="PF01943">
    <property type="entry name" value="Polysacc_synt"/>
    <property type="match status" value="1"/>
</dbReference>
<reference evidence="7 8" key="1">
    <citation type="journal article" date="2016" name="Nat. Commun.">
        <title>Thousands of microbial genomes shed light on interconnected biogeochemical processes in an aquifer system.</title>
        <authorList>
            <person name="Anantharaman K."/>
            <person name="Brown C.T."/>
            <person name="Hug L.A."/>
            <person name="Sharon I."/>
            <person name="Castelle C.J."/>
            <person name="Probst A.J."/>
            <person name="Thomas B.C."/>
            <person name="Singh A."/>
            <person name="Wilkins M.J."/>
            <person name="Karaoz U."/>
            <person name="Brodie E.L."/>
            <person name="Williams K.H."/>
            <person name="Hubbard S.S."/>
            <person name="Banfield J.F."/>
        </authorList>
    </citation>
    <scope>NUCLEOTIDE SEQUENCE [LARGE SCALE GENOMIC DNA]</scope>
</reference>
<protein>
    <recommendedName>
        <fullName evidence="9">Polysaccharide biosynthesis protein C-terminal domain-containing protein</fullName>
    </recommendedName>
</protein>
<sequence length="424" mass="48028">MQNMRNKAYQLLRRSEDFFKTDMVYLAKGGFWFTLAQTVVSLSSFFLAVAFAHFVTKEAYGQYKYILSIVGLLGAFTLSGLPSAVLRSVSNGHDGTLVYAFWQNLKWNVLFFIVALALSTYYFINGNSTLGISFLVVGSLWPIFQSTNLYNSYLLAKKDFKRSAMYFDVIGNLFPIFCLVITMLVTTNPVWLVTSYLASNTVIGLILYRRVLKVYHPGESIDHGTLSYGKHLSLINILSGIAAYLDQILVFHYIGAVELAIYNFAVAIPNQTKGPLKGLRNLMFPKFMERTDKEIELGNNRKFVLLFFLGLGLSLTYIAIAPLIFRIFFPNYLDAVFYSQIFSLSLINITFFPADVYLAARKKIKEQYLASISTSIIQIITVIVSIIYWGLLGLILARVIVRILSSFISFIIFRNTIKRAIISQ</sequence>
<evidence type="ECO:0000256" key="6">
    <source>
        <dbReference type="SAM" id="Phobius"/>
    </source>
</evidence>
<feature type="transmembrane region" description="Helical" evidence="6">
    <location>
        <begin position="335"/>
        <end position="356"/>
    </location>
</feature>
<feature type="transmembrane region" description="Helical" evidence="6">
    <location>
        <begin position="163"/>
        <end position="184"/>
    </location>
</feature>
<keyword evidence="3 6" id="KW-0812">Transmembrane</keyword>
<organism evidence="7 8">
    <name type="scientific">Candidatus Zambryskibacteria bacterium RIFCSPHIGHO2_01_FULL_46_25</name>
    <dbReference type="NCBI Taxonomy" id="1802738"/>
    <lineage>
        <taxon>Bacteria</taxon>
        <taxon>Candidatus Zambryskiibacteriota</taxon>
    </lineage>
</organism>
<proteinExistence type="predicted"/>
<comment type="caution">
    <text evidence="7">The sequence shown here is derived from an EMBL/GenBank/DDBJ whole genome shotgun (WGS) entry which is preliminary data.</text>
</comment>
<feature type="transmembrane region" description="Helical" evidence="6">
    <location>
        <begin position="303"/>
        <end position="329"/>
    </location>
</feature>
<evidence type="ECO:0008006" key="9">
    <source>
        <dbReference type="Google" id="ProtNLM"/>
    </source>
</evidence>
<keyword evidence="5 6" id="KW-0472">Membrane</keyword>
<evidence type="ECO:0000313" key="7">
    <source>
        <dbReference type="EMBL" id="OHA90535.1"/>
    </source>
</evidence>
<evidence type="ECO:0000256" key="2">
    <source>
        <dbReference type="ARBA" id="ARBA00022475"/>
    </source>
</evidence>
<dbReference type="InterPro" id="IPR002797">
    <property type="entry name" value="Polysacc_synth"/>
</dbReference>
<evidence type="ECO:0000256" key="1">
    <source>
        <dbReference type="ARBA" id="ARBA00004651"/>
    </source>
</evidence>
<evidence type="ECO:0000256" key="4">
    <source>
        <dbReference type="ARBA" id="ARBA00022989"/>
    </source>
</evidence>
<comment type="subcellular location">
    <subcellularLocation>
        <location evidence="1">Cell membrane</location>
        <topology evidence="1">Multi-pass membrane protein</topology>
    </subcellularLocation>
</comment>
<dbReference type="PANTHER" id="PTHR30250:SF11">
    <property type="entry name" value="O-ANTIGEN TRANSPORTER-RELATED"/>
    <property type="match status" value="1"/>
</dbReference>
<evidence type="ECO:0000256" key="3">
    <source>
        <dbReference type="ARBA" id="ARBA00022692"/>
    </source>
</evidence>
<feature type="transmembrane region" description="Helical" evidence="6">
    <location>
        <begin position="130"/>
        <end position="151"/>
    </location>
</feature>
<dbReference type="Proteomes" id="UP000178107">
    <property type="component" value="Unassembled WGS sequence"/>
</dbReference>
<feature type="transmembrane region" description="Helical" evidence="6">
    <location>
        <begin position="30"/>
        <end position="53"/>
    </location>
</feature>
<dbReference type="GO" id="GO:0005886">
    <property type="term" value="C:plasma membrane"/>
    <property type="evidence" value="ECO:0007669"/>
    <property type="project" value="UniProtKB-SubCell"/>
</dbReference>
<feature type="transmembrane region" description="Helical" evidence="6">
    <location>
        <begin position="65"/>
        <end position="86"/>
    </location>
</feature>
<feature type="transmembrane region" description="Helical" evidence="6">
    <location>
        <begin position="107"/>
        <end position="124"/>
    </location>
</feature>
<accession>A0A1G2SZU4</accession>
<dbReference type="AlphaFoldDB" id="A0A1G2SZU4"/>
<feature type="transmembrane region" description="Helical" evidence="6">
    <location>
        <begin position="395"/>
        <end position="413"/>
    </location>
</feature>